<dbReference type="EMBL" id="SADE01000003">
    <property type="protein sequence ID" value="RVU35209.1"/>
    <property type="molecule type" value="Genomic_DNA"/>
</dbReference>
<keyword evidence="7" id="KW-1185">Reference proteome</keyword>
<dbReference type="PANTHER" id="PTHR30307:SF0">
    <property type="entry name" value="S-ADENOSYLMETHIONINE:TRNA RIBOSYLTRANSFERASE-ISOMERASE"/>
    <property type="match status" value="1"/>
</dbReference>
<organism evidence="6 7">
    <name type="scientific">Hwanghaeella grinnelliae</name>
    <dbReference type="NCBI Taxonomy" id="2500179"/>
    <lineage>
        <taxon>Bacteria</taxon>
        <taxon>Pseudomonadati</taxon>
        <taxon>Pseudomonadota</taxon>
        <taxon>Alphaproteobacteria</taxon>
        <taxon>Rhodospirillales</taxon>
        <taxon>Rhodospirillaceae</taxon>
        <taxon>Hwanghaeella</taxon>
    </lineage>
</organism>
<evidence type="ECO:0000256" key="5">
    <source>
        <dbReference type="HAMAP-Rule" id="MF_00113"/>
    </source>
</evidence>
<dbReference type="InterPro" id="IPR042118">
    <property type="entry name" value="QueA_dom1"/>
</dbReference>
<reference evidence="7" key="1">
    <citation type="submission" date="2019-01" db="EMBL/GenBank/DDBJ databases">
        <title>Gri0909 isolated from a small marine red alga.</title>
        <authorList>
            <person name="Kim J."/>
            <person name="Jeong S.E."/>
            <person name="Jeon C.O."/>
        </authorList>
    </citation>
    <scope>NUCLEOTIDE SEQUENCE [LARGE SCALE GENOMIC DNA]</scope>
    <source>
        <strain evidence="7">Gri0909</strain>
    </source>
</reference>
<comment type="subunit">
    <text evidence="5">Monomer.</text>
</comment>
<name>A0A437QL33_9PROT</name>
<dbReference type="Gene3D" id="2.40.10.240">
    <property type="entry name" value="QueA-like"/>
    <property type="match status" value="1"/>
</dbReference>
<dbReference type="GO" id="GO:0051075">
    <property type="term" value="F:S-adenosylmethionine:tRNA ribosyltransferase-isomerase activity"/>
    <property type="evidence" value="ECO:0007669"/>
    <property type="project" value="UniProtKB-EC"/>
</dbReference>
<dbReference type="InterPro" id="IPR036100">
    <property type="entry name" value="QueA_sf"/>
</dbReference>
<evidence type="ECO:0000256" key="1">
    <source>
        <dbReference type="ARBA" id="ARBA00022490"/>
    </source>
</evidence>
<dbReference type="AlphaFoldDB" id="A0A437QL33"/>
<evidence type="ECO:0000256" key="2">
    <source>
        <dbReference type="ARBA" id="ARBA00022679"/>
    </source>
</evidence>
<evidence type="ECO:0000313" key="6">
    <source>
        <dbReference type="EMBL" id="RVU35209.1"/>
    </source>
</evidence>
<dbReference type="UniPathway" id="UPA00392"/>
<keyword evidence="6" id="KW-0328">Glycosyltransferase</keyword>
<dbReference type="EC" id="2.4.99.17" evidence="5"/>
<dbReference type="HAMAP" id="MF_00113">
    <property type="entry name" value="QueA"/>
    <property type="match status" value="1"/>
</dbReference>
<dbReference type="InterPro" id="IPR003699">
    <property type="entry name" value="QueA"/>
</dbReference>
<comment type="similarity">
    <text evidence="5">Belongs to the QueA family.</text>
</comment>
<accession>A0A437QL33</accession>
<protein>
    <recommendedName>
        <fullName evidence="5">S-adenosylmethionine:tRNA ribosyltransferase-isomerase</fullName>
        <ecNumber evidence="5">2.4.99.17</ecNumber>
    </recommendedName>
    <alternativeName>
        <fullName evidence="5">Queuosine biosynthesis protein QueA</fullName>
    </alternativeName>
</protein>
<keyword evidence="3 5" id="KW-0949">S-adenosyl-L-methionine</keyword>
<dbReference type="NCBIfam" id="NF001140">
    <property type="entry name" value="PRK00147.1"/>
    <property type="match status" value="1"/>
</dbReference>
<keyword evidence="6" id="KW-0413">Isomerase</keyword>
<dbReference type="GO" id="GO:0008616">
    <property type="term" value="P:tRNA queuosine(34) biosynthetic process"/>
    <property type="evidence" value="ECO:0007669"/>
    <property type="project" value="UniProtKB-UniRule"/>
</dbReference>
<dbReference type="PANTHER" id="PTHR30307">
    <property type="entry name" value="S-ADENOSYLMETHIONINE:TRNA RIBOSYLTRANSFERASE-ISOMERASE"/>
    <property type="match status" value="1"/>
</dbReference>
<dbReference type="OrthoDB" id="9805933at2"/>
<comment type="subcellular location">
    <subcellularLocation>
        <location evidence="5">Cytoplasm</location>
    </subcellularLocation>
</comment>
<dbReference type="Pfam" id="PF02547">
    <property type="entry name" value="Queuosine_synth"/>
    <property type="match status" value="1"/>
</dbReference>
<sequence length="349" mass="38633">MKVDLFDFDLPAELIAQHPVEPRDAARMLDLTSGSPVDRIVSALPDLLRPDDVMVVNDTKVIPARLIGRRGQAKVEVTLHRRVDGNRWRAFAKPAKKLKIGDDFVCELGLVGEVVEKFDGGEVELLFPYSGEALLDQIRMQGVMPLPPYIKRQDIAEDAEAQQQDREDYQPIFAKHEGAVAAPTASLHFTDRLLAALEAKGVTRETLTLHVGAGTFLPVKVSDTDDHVMHEEIGILTPEVAERLNAAKAEGRRIVAVGTTALRLLESAADEGGKIHPFDATTDLFITPGYRFKAVDLLLTNFHLPKSTLFMLVSAFAGLERMKAAYEHAKAEGYRFYSYGDCCLLERTE</sequence>
<keyword evidence="4 5" id="KW-0671">Queuosine biosynthesis</keyword>
<gene>
    <name evidence="5 6" type="primary">queA</name>
    <name evidence="6" type="ORF">EOI86_20560</name>
</gene>
<dbReference type="SUPFAM" id="SSF111337">
    <property type="entry name" value="QueA-like"/>
    <property type="match status" value="1"/>
</dbReference>
<comment type="function">
    <text evidence="5">Transfers and isomerizes the ribose moiety from AdoMet to the 7-aminomethyl group of 7-deazaguanine (preQ1-tRNA) to give epoxyqueuosine (oQ-tRNA).</text>
</comment>
<dbReference type="InterPro" id="IPR042119">
    <property type="entry name" value="QueA_dom2"/>
</dbReference>
<proteinExistence type="inferred from homology"/>
<comment type="catalytic activity">
    <reaction evidence="5">
        <text>7-aminomethyl-7-carbaguanosine(34) in tRNA + S-adenosyl-L-methionine = epoxyqueuosine(34) in tRNA + adenine + L-methionine + 2 H(+)</text>
        <dbReference type="Rhea" id="RHEA:32155"/>
        <dbReference type="Rhea" id="RHEA-COMP:10342"/>
        <dbReference type="Rhea" id="RHEA-COMP:18582"/>
        <dbReference type="ChEBI" id="CHEBI:15378"/>
        <dbReference type="ChEBI" id="CHEBI:16708"/>
        <dbReference type="ChEBI" id="CHEBI:57844"/>
        <dbReference type="ChEBI" id="CHEBI:59789"/>
        <dbReference type="ChEBI" id="CHEBI:82833"/>
        <dbReference type="ChEBI" id="CHEBI:194443"/>
        <dbReference type="EC" id="2.4.99.17"/>
    </reaction>
</comment>
<comment type="caution">
    <text evidence="6">The sequence shown here is derived from an EMBL/GenBank/DDBJ whole genome shotgun (WGS) entry which is preliminary data.</text>
</comment>
<dbReference type="NCBIfam" id="TIGR00113">
    <property type="entry name" value="queA"/>
    <property type="match status" value="1"/>
</dbReference>
<evidence type="ECO:0000256" key="4">
    <source>
        <dbReference type="ARBA" id="ARBA00022785"/>
    </source>
</evidence>
<dbReference type="Gene3D" id="3.40.1780.10">
    <property type="entry name" value="QueA-like"/>
    <property type="match status" value="1"/>
</dbReference>
<keyword evidence="2 5" id="KW-0808">Transferase</keyword>
<comment type="pathway">
    <text evidence="5">tRNA modification; tRNA-queuosine biosynthesis.</text>
</comment>
<evidence type="ECO:0000313" key="7">
    <source>
        <dbReference type="Proteomes" id="UP000287447"/>
    </source>
</evidence>
<dbReference type="RefSeq" id="WP_127767530.1">
    <property type="nucleotide sequence ID" value="NZ_SADE01000003.1"/>
</dbReference>
<evidence type="ECO:0000256" key="3">
    <source>
        <dbReference type="ARBA" id="ARBA00022691"/>
    </source>
</evidence>
<dbReference type="GO" id="GO:0005737">
    <property type="term" value="C:cytoplasm"/>
    <property type="evidence" value="ECO:0007669"/>
    <property type="project" value="UniProtKB-SubCell"/>
</dbReference>
<keyword evidence="1 5" id="KW-0963">Cytoplasm</keyword>
<dbReference type="Proteomes" id="UP000287447">
    <property type="component" value="Unassembled WGS sequence"/>
</dbReference>